<feature type="region of interest" description="Disordered" evidence="1">
    <location>
        <begin position="68"/>
        <end position="87"/>
    </location>
</feature>
<dbReference type="KEGG" id="sdf:ACG33_07430"/>
<sequence>MIVVGDAVIAAGGRFEFVSFSDAFASKPLCVNIEGAVARSGFESPWNLHNASEWIKLLSGFTQGPVFAGQQSRPRRPGRSRHDTKFPRRAGYRIPVLSRQRCESG</sequence>
<gene>
    <name evidence="2" type="ORF">ACG33_07430</name>
</gene>
<name>A0A127FBK4_STEDE</name>
<proteinExistence type="predicted"/>
<evidence type="ECO:0000256" key="1">
    <source>
        <dbReference type="SAM" id="MobiDB-lite"/>
    </source>
</evidence>
<dbReference type="STRING" id="465721.ACG33_07430"/>
<accession>A0A127FBK4</accession>
<protein>
    <submittedName>
        <fullName evidence="2">Uncharacterized protein</fullName>
    </submittedName>
</protein>
<dbReference type="Proteomes" id="UP000070250">
    <property type="component" value="Chromosome"/>
</dbReference>
<dbReference type="EMBL" id="CP011971">
    <property type="protein sequence ID" value="AMN46929.1"/>
    <property type="molecule type" value="Genomic_DNA"/>
</dbReference>
<reference evidence="2 3" key="1">
    <citation type="submission" date="2015-06" db="EMBL/GenBank/DDBJ databases">
        <title>A Comprehensive Approach to Explore the Metabolic and Phylogenetic Diversity of Bacterial Steroid Degradation in the Environment: Testosterone as an Example.</title>
        <authorList>
            <person name="Yang F.-C."/>
            <person name="Chen Y.-L."/>
            <person name="Yu C.-P."/>
            <person name="Tang S.-L."/>
            <person name="Wang P.-H."/>
            <person name="Ismail W."/>
            <person name="Wang C.-H."/>
            <person name="Yang C.-Y."/>
            <person name="Chiang Y.-R."/>
        </authorList>
    </citation>
    <scope>NUCLEOTIDE SEQUENCE [LARGE SCALE GENOMIC DNA]</scope>
    <source>
        <strain evidence="2 3">DSM 18526</strain>
    </source>
</reference>
<dbReference type="AlphaFoldDB" id="A0A127FBK4"/>
<keyword evidence="3" id="KW-1185">Reference proteome</keyword>
<evidence type="ECO:0000313" key="3">
    <source>
        <dbReference type="Proteomes" id="UP000070250"/>
    </source>
</evidence>
<evidence type="ECO:0000313" key="2">
    <source>
        <dbReference type="EMBL" id="AMN46929.1"/>
    </source>
</evidence>
<organism evidence="2 3">
    <name type="scientific">Steroidobacter denitrificans</name>
    <dbReference type="NCBI Taxonomy" id="465721"/>
    <lineage>
        <taxon>Bacteria</taxon>
        <taxon>Pseudomonadati</taxon>
        <taxon>Pseudomonadota</taxon>
        <taxon>Gammaproteobacteria</taxon>
        <taxon>Steroidobacterales</taxon>
        <taxon>Steroidobacteraceae</taxon>
        <taxon>Steroidobacter</taxon>
    </lineage>
</organism>